<dbReference type="Proteomes" id="UP000076962">
    <property type="component" value="Unassembled WGS sequence"/>
</dbReference>
<dbReference type="AlphaFoldDB" id="A0A176RTH4"/>
<name>A0A176RTH4_9GAMM</name>
<dbReference type="NCBIfam" id="TIGR03696">
    <property type="entry name" value="Rhs_assc_core"/>
    <property type="match status" value="1"/>
</dbReference>
<accession>A0A176RTH4</accession>
<evidence type="ECO:0000313" key="2">
    <source>
        <dbReference type="Proteomes" id="UP000076962"/>
    </source>
</evidence>
<organism evidence="1 2">
    <name type="scientific">Candidatus Thiomargarita nelsonii</name>
    <dbReference type="NCBI Taxonomy" id="1003181"/>
    <lineage>
        <taxon>Bacteria</taxon>
        <taxon>Pseudomonadati</taxon>
        <taxon>Pseudomonadota</taxon>
        <taxon>Gammaproteobacteria</taxon>
        <taxon>Thiotrichales</taxon>
        <taxon>Thiotrichaceae</taxon>
        <taxon>Thiomargarita</taxon>
    </lineage>
</organism>
<keyword evidence="2" id="KW-1185">Reference proteome</keyword>
<comment type="caution">
    <text evidence="1">The sequence shown here is derived from an EMBL/GenBank/DDBJ whole genome shotgun (WGS) entry which is preliminary data.</text>
</comment>
<gene>
    <name evidence="1" type="ORF">THIOM_005314</name>
</gene>
<dbReference type="Gene3D" id="2.180.10.10">
    <property type="entry name" value="RHS repeat-associated core"/>
    <property type="match status" value="1"/>
</dbReference>
<dbReference type="EMBL" id="LUTY01002960">
    <property type="protein sequence ID" value="OAD19062.1"/>
    <property type="molecule type" value="Genomic_DNA"/>
</dbReference>
<sequence>MLEHRKLIVQFDFRDSGLIMKVDYTRARYYDPQCGRFISSDPIGLLGRLNIYLYVINPIMWVYPFGLASSYLFRGDDNYSGGSVGRPLGSRADITSPWDHVRRKSNRTSIFTSFATRRQSTKKFTQRNNIIKVSLIDINNLQKEGVIKVYGPDDVAEIMKNNPDKRIRKDANNVRQIMKKNNEVLIEGKLPESVIQCGK</sequence>
<evidence type="ECO:0000313" key="1">
    <source>
        <dbReference type="EMBL" id="OAD19062.1"/>
    </source>
</evidence>
<proteinExistence type="predicted"/>
<protein>
    <submittedName>
        <fullName evidence="1">Rhs1 protein</fullName>
    </submittedName>
</protein>
<reference evidence="1 2" key="1">
    <citation type="submission" date="2016-05" db="EMBL/GenBank/DDBJ databases">
        <title>Single-cell genome of chain-forming Candidatus Thiomargarita nelsonii and comparison to other large sulfur-oxidizing bacteria.</title>
        <authorList>
            <person name="Winkel M."/>
            <person name="Salman V."/>
            <person name="Woyke T."/>
            <person name="Schulz-Vogt H."/>
            <person name="Richter M."/>
            <person name="Flood B."/>
            <person name="Bailey J."/>
            <person name="Amann R."/>
            <person name="Mussmann M."/>
        </authorList>
    </citation>
    <scope>NUCLEOTIDE SEQUENCE [LARGE SCALE GENOMIC DNA]</scope>
    <source>
        <strain evidence="1 2">THI036</strain>
    </source>
</reference>
<dbReference type="InterPro" id="IPR022385">
    <property type="entry name" value="Rhs_assc_core"/>
</dbReference>